<gene>
    <name evidence="2" type="ORF">PPENT_87.1.T1940002</name>
</gene>
<dbReference type="Proteomes" id="UP000689195">
    <property type="component" value="Unassembled WGS sequence"/>
</dbReference>
<evidence type="ECO:0000313" key="3">
    <source>
        <dbReference type="Proteomes" id="UP000689195"/>
    </source>
</evidence>
<protein>
    <submittedName>
        <fullName evidence="2">Uncharacterized protein</fullName>
    </submittedName>
</protein>
<organism evidence="2 3">
    <name type="scientific">Paramecium pentaurelia</name>
    <dbReference type="NCBI Taxonomy" id="43138"/>
    <lineage>
        <taxon>Eukaryota</taxon>
        <taxon>Sar</taxon>
        <taxon>Alveolata</taxon>
        <taxon>Ciliophora</taxon>
        <taxon>Intramacronucleata</taxon>
        <taxon>Oligohymenophorea</taxon>
        <taxon>Peniculida</taxon>
        <taxon>Parameciidae</taxon>
        <taxon>Paramecium</taxon>
    </lineage>
</organism>
<evidence type="ECO:0000313" key="2">
    <source>
        <dbReference type="EMBL" id="CAD8214018.1"/>
    </source>
</evidence>
<keyword evidence="1" id="KW-0472">Membrane</keyword>
<feature type="transmembrane region" description="Helical" evidence="1">
    <location>
        <begin position="20"/>
        <end position="47"/>
    </location>
</feature>
<comment type="caution">
    <text evidence="2">The sequence shown here is derived from an EMBL/GenBank/DDBJ whole genome shotgun (WGS) entry which is preliminary data.</text>
</comment>
<keyword evidence="3" id="KW-1185">Reference proteome</keyword>
<keyword evidence="1" id="KW-0812">Transmembrane</keyword>
<accession>A0A8S1YKI7</accession>
<sequence length="80" mass="9723">MVSFAIFQHRVFKDFSTLKQLSYILLFAIFNYFQIWDIVMIFLYLFVKEFTDVVKRKFSFVAYMKFKSYASKFQGISIQI</sequence>
<dbReference type="EMBL" id="CAJJDO010000194">
    <property type="protein sequence ID" value="CAD8214018.1"/>
    <property type="molecule type" value="Genomic_DNA"/>
</dbReference>
<proteinExistence type="predicted"/>
<name>A0A8S1YKI7_9CILI</name>
<dbReference type="AlphaFoldDB" id="A0A8S1YKI7"/>
<reference evidence="2" key="1">
    <citation type="submission" date="2021-01" db="EMBL/GenBank/DDBJ databases">
        <authorList>
            <consortium name="Genoscope - CEA"/>
            <person name="William W."/>
        </authorList>
    </citation>
    <scope>NUCLEOTIDE SEQUENCE</scope>
</reference>
<evidence type="ECO:0000256" key="1">
    <source>
        <dbReference type="SAM" id="Phobius"/>
    </source>
</evidence>
<keyword evidence="1" id="KW-1133">Transmembrane helix</keyword>